<sequence>MPTGRVKWFDTDRGYGFVIDDNGKDVHLSKQALPAGVHTLKKGTRVEFSVVDSRKGPEVMDLKIVGTRQSIVAATRPNPEDMAAIVEDLINVLNKAGGELRRKHYPSEQESRQMAKLLRAVADNFDVPE</sequence>
<feature type="domain" description="CSD" evidence="1">
    <location>
        <begin position="1"/>
        <end position="66"/>
    </location>
</feature>
<dbReference type="Proteomes" id="UP000228976">
    <property type="component" value="Unassembled WGS sequence"/>
</dbReference>
<dbReference type="InterPro" id="IPR011129">
    <property type="entry name" value="CSD"/>
</dbReference>
<dbReference type="Gene3D" id="2.40.50.140">
    <property type="entry name" value="Nucleic acid-binding proteins"/>
    <property type="match status" value="1"/>
</dbReference>
<dbReference type="PRINTS" id="PR00050">
    <property type="entry name" value="COLDSHOCK"/>
</dbReference>
<evidence type="ECO:0000313" key="4">
    <source>
        <dbReference type="Proteomes" id="UP000228976"/>
    </source>
</evidence>
<keyword evidence="4" id="KW-1185">Reference proteome</keyword>
<evidence type="ECO:0000313" key="3">
    <source>
        <dbReference type="EMBL" id="OZG56268.1"/>
    </source>
</evidence>
<evidence type="ECO:0000259" key="1">
    <source>
        <dbReference type="PROSITE" id="PS51857"/>
    </source>
</evidence>
<comment type="caution">
    <text evidence="3">The sequence shown here is derived from an EMBL/GenBank/DDBJ whole genome shotgun (WGS) entry which is preliminary data.</text>
</comment>
<dbReference type="AlphaFoldDB" id="A0A261FAY8"/>
<dbReference type="InterPro" id="IPR012340">
    <property type="entry name" value="NA-bd_OB-fold"/>
</dbReference>
<dbReference type="OrthoDB" id="7477356at2"/>
<dbReference type="SUPFAM" id="SSF50249">
    <property type="entry name" value="Nucleic acid-binding proteins"/>
    <property type="match status" value="1"/>
</dbReference>
<gene>
    <name evidence="3" type="ORF">AEAE_0756</name>
    <name evidence="2" type="ORF">K8U78_03290</name>
</gene>
<dbReference type="InterPro" id="IPR002059">
    <property type="entry name" value="CSP_DNA-bd"/>
</dbReference>
<dbReference type="EMBL" id="DYWK01000006">
    <property type="protein sequence ID" value="HJF18168.1"/>
    <property type="molecule type" value="Genomic_DNA"/>
</dbReference>
<reference evidence="3 4" key="1">
    <citation type="journal article" date="2017" name="BMC Genomics">
        <title>Comparative genomic and phylogenomic analyses of the Bifidobacteriaceae family.</title>
        <authorList>
            <person name="Lugli G.A."/>
            <person name="Milani C."/>
            <person name="Turroni F."/>
            <person name="Duranti S."/>
            <person name="Mancabelli L."/>
            <person name="Mangifesta M."/>
            <person name="Ferrario C."/>
            <person name="Modesto M."/>
            <person name="Mattarelli P."/>
            <person name="Jiri K."/>
            <person name="van Sinderen D."/>
            <person name="Ventura M."/>
        </authorList>
    </citation>
    <scope>NUCLEOTIDE SEQUENCE [LARGE SCALE GENOMIC DNA]</scope>
    <source>
        <strain evidence="3 4">LMG 21773</strain>
    </source>
</reference>
<name>A0A261FAY8_9BIFI</name>
<evidence type="ECO:0000313" key="2">
    <source>
        <dbReference type="EMBL" id="HJF18168.1"/>
    </source>
</evidence>
<dbReference type="EMBL" id="MWWU01000002">
    <property type="protein sequence ID" value="OZG56268.1"/>
    <property type="molecule type" value="Genomic_DNA"/>
</dbReference>
<dbReference type="Proteomes" id="UP000715651">
    <property type="component" value="Unassembled WGS sequence"/>
</dbReference>
<accession>A0A261FAY8</accession>
<protein>
    <submittedName>
        <fullName evidence="2">Cold shock domain-containing protein</fullName>
    </submittedName>
    <submittedName>
        <fullName evidence="3">Cold-shock protein</fullName>
    </submittedName>
</protein>
<dbReference type="PROSITE" id="PS51857">
    <property type="entry name" value="CSD_2"/>
    <property type="match status" value="1"/>
</dbReference>
<dbReference type="SMART" id="SM00357">
    <property type="entry name" value="CSP"/>
    <property type="match status" value="1"/>
</dbReference>
<reference evidence="2" key="2">
    <citation type="journal article" date="2021" name="PeerJ">
        <title>Extensive microbial diversity within the chicken gut microbiome revealed by metagenomics and culture.</title>
        <authorList>
            <person name="Gilroy R."/>
            <person name="Ravi A."/>
            <person name="Getino M."/>
            <person name="Pursley I."/>
            <person name="Horton D.L."/>
            <person name="Alikhan N.F."/>
            <person name="Baker D."/>
            <person name="Gharbi K."/>
            <person name="Hall N."/>
            <person name="Watson M."/>
            <person name="Adriaenssens E.M."/>
            <person name="Foster-Nyarko E."/>
            <person name="Jarju S."/>
            <person name="Secka A."/>
            <person name="Antonio M."/>
            <person name="Oren A."/>
            <person name="Chaudhuri R.R."/>
            <person name="La Ragione R."/>
            <person name="Hildebrand F."/>
            <person name="Pallen M.J."/>
        </authorList>
    </citation>
    <scope>NUCLEOTIDE SEQUENCE</scope>
    <source>
        <strain evidence="2">578</strain>
    </source>
</reference>
<dbReference type="CDD" id="cd04458">
    <property type="entry name" value="CSP_CDS"/>
    <property type="match status" value="1"/>
</dbReference>
<dbReference type="GO" id="GO:0003676">
    <property type="term" value="F:nucleic acid binding"/>
    <property type="evidence" value="ECO:0007669"/>
    <property type="project" value="InterPro"/>
</dbReference>
<reference evidence="2" key="3">
    <citation type="submission" date="2021-09" db="EMBL/GenBank/DDBJ databases">
        <authorList>
            <person name="Gilroy R."/>
        </authorList>
    </citation>
    <scope>NUCLEOTIDE SEQUENCE</scope>
    <source>
        <strain evidence="2">578</strain>
    </source>
</reference>
<dbReference type="RefSeq" id="WP_094690110.1">
    <property type="nucleotide sequence ID" value="NZ_JACBYZ010000001.1"/>
</dbReference>
<organism evidence="3 4">
    <name type="scientific">Aeriscardovia aeriphila</name>
    <dbReference type="NCBI Taxonomy" id="218139"/>
    <lineage>
        <taxon>Bacteria</taxon>
        <taxon>Bacillati</taxon>
        <taxon>Actinomycetota</taxon>
        <taxon>Actinomycetes</taxon>
        <taxon>Bifidobacteriales</taxon>
        <taxon>Bifidobacteriaceae</taxon>
        <taxon>Aeriscardovia</taxon>
    </lineage>
</organism>
<proteinExistence type="predicted"/>
<dbReference type="Pfam" id="PF00313">
    <property type="entry name" value="CSD"/>
    <property type="match status" value="1"/>
</dbReference>